<dbReference type="PROSITE" id="PS51257">
    <property type="entry name" value="PROKAR_LIPOPROTEIN"/>
    <property type="match status" value="1"/>
</dbReference>
<keyword evidence="2" id="KW-0813">Transport</keyword>
<keyword evidence="3 5" id="KW-0732">Signal</keyword>
<feature type="chain" id="PRO_5038903079" evidence="5">
    <location>
        <begin position="21"/>
        <end position="441"/>
    </location>
</feature>
<dbReference type="GO" id="GO:0015768">
    <property type="term" value="P:maltose transport"/>
    <property type="evidence" value="ECO:0007669"/>
    <property type="project" value="TreeGrafter"/>
</dbReference>
<dbReference type="CDD" id="cd13585">
    <property type="entry name" value="PBP2_TMBP_like"/>
    <property type="match status" value="1"/>
</dbReference>
<dbReference type="Proteomes" id="UP000092024">
    <property type="component" value="Unassembled WGS sequence"/>
</dbReference>
<dbReference type="EMBL" id="LYPA01000032">
    <property type="protein sequence ID" value="OBR67640.1"/>
    <property type="molecule type" value="Genomic_DNA"/>
</dbReference>
<dbReference type="STRING" id="1844972.A7K91_22445"/>
<dbReference type="Gene3D" id="3.40.190.10">
    <property type="entry name" value="Periplasmic binding protein-like II"/>
    <property type="match status" value="1"/>
</dbReference>
<reference evidence="6 7" key="1">
    <citation type="submission" date="2016-05" db="EMBL/GenBank/DDBJ databases">
        <title>Paenibacillus oryzae. sp. nov., isolated from the rice root.</title>
        <authorList>
            <person name="Zhang J."/>
            <person name="Zhang X."/>
        </authorList>
    </citation>
    <scope>NUCLEOTIDE SEQUENCE [LARGE SCALE GENOMIC DNA]</scope>
    <source>
        <strain evidence="6 7">1DrF-4</strain>
    </source>
</reference>
<protein>
    <submittedName>
        <fullName evidence="6">Sugar ABC transporter substrate-binding protein</fullName>
    </submittedName>
</protein>
<evidence type="ECO:0000256" key="5">
    <source>
        <dbReference type="SAM" id="SignalP"/>
    </source>
</evidence>
<dbReference type="PANTHER" id="PTHR30061">
    <property type="entry name" value="MALTOSE-BINDING PERIPLASMIC PROTEIN"/>
    <property type="match status" value="1"/>
</dbReference>
<evidence type="ECO:0000256" key="1">
    <source>
        <dbReference type="ARBA" id="ARBA00008520"/>
    </source>
</evidence>
<dbReference type="OrthoDB" id="9782846at2"/>
<evidence type="ECO:0000313" key="7">
    <source>
        <dbReference type="Proteomes" id="UP000092024"/>
    </source>
</evidence>
<accession>A0A1A5YQG2</accession>
<dbReference type="PANTHER" id="PTHR30061:SF50">
    <property type="entry name" value="MALTOSE_MALTODEXTRIN-BINDING PERIPLASMIC PROTEIN"/>
    <property type="match status" value="1"/>
</dbReference>
<dbReference type="GO" id="GO:1901982">
    <property type="term" value="F:maltose binding"/>
    <property type="evidence" value="ECO:0007669"/>
    <property type="project" value="TreeGrafter"/>
</dbReference>
<dbReference type="GO" id="GO:0055052">
    <property type="term" value="C:ATP-binding cassette (ABC) transporter complex, substrate-binding subunit-containing"/>
    <property type="evidence" value="ECO:0007669"/>
    <property type="project" value="TreeGrafter"/>
</dbReference>
<name>A0A1A5YQG2_9BACL</name>
<feature type="compositionally biased region" description="Low complexity" evidence="4">
    <location>
        <begin position="38"/>
        <end position="49"/>
    </location>
</feature>
<comment type="caution">
    <text evidence="6">The sequence shown here is derived from an EMBL/GenBank/DDBJ whole genome shotgun (WGS) entry which is preliminary data.</text>
</comment>
<dbReference type="InterPro" id="IPR006059">
    <property type="entry name" value="SBP"/>
</dbReference>
<evidence type="ECO:0000313" key="6">
    <source>
        <dbReference type="EMBL" id="OBR67640.1"/>
    </source>
</evidence>
<evidence type="ECO:0000256" key="3">
    <source>
        <dbReference type="ARBA" id="ARBA00022729"/>
    </source>
</evidence>
<feature type="region of interest" description="Disordered" evidence="4">
    <location>
        <begin position="26"/>
        <end position="56"/>
    </location>
</feature>
<dbReference type="AlphaFoldDB" id="A0A1A5YQG2"/>
<evidence type="ECO:0000256" key="4">
    <source>
        <dbReference type="SAM" id="MobiDB-lite"/>
    </source>
</evidence>
<organism evidence="6 7">
    <name type="scientific">Paenibacillus oryzae</name>
    <dbReference type="NCBI Taxonomy" id="1844972"/>
    <lineage>
        <taxon>Bacteria</taxon>
        <taxon>Bacillati</taxon>
        <taxon>Bacillota</taxon>
        <taxon>Bacilli</taxon>
        <taxon>Bacillales</taxon>
        <taxon>Paenibacillaceae</taxon>
        <taxon>Paenibacillus</taxon>
    </lineage>
</organism>
<evidence type="ECO:0000256" key="2">
    <source>
        <dbReference type="ARBA" id="ARBA00022448"/>
    </source>
</evidence>
<proteinExistence type="inferred from homology"/>
<gene>
    <name evidence="6" type="ORF">A7K91_22445</name>
</gene>
<dbReference type="GO" id="GO:0042956">
    <property type="term" value="P:maltodextrin transmembrane transport"/>
    <property type="evidence" value="ECO:0007669"/>
    <property type="project" value="TreeGrafter"/>
</dbReference>
<sequence length="441" mass="48326">MVKKQLTAALTLGLIASSLAACSGGGNATPSASPADSTPATQTEATATPGNDSGSGEKVTLTYAIWDSNQEKGLRTIADEFEAANSDIKINIEVTGWSEYWTMLEAGATGGSLPDVFWMHSNEIYRYASNGMLLDLNDKIAASQAVKLENFPEGLNQIYNFEGKQYAVPKDFDTIGLWYNKTMFDDAGLKYPDESWTWDDLHSAAKALTKDDVYGVLAPMHNQEGYYNFVYQNGGTIITDDKRSGYDDPKTIEALEFYINLVKEGLSPAVFDDAGRGELIKNGKVAMGFFGSWNLSGFTENEYMAKNFDVAVLPKKEKQASIYNGLGHAIAHNTKYPEQAWKFVEYLSSKEGQERQAELGVAISAYKGAADLWLNSNKTFNIKAFVDMVDYGVIRPYSNTTATWEDKAYEALAPAFTGKATVEEAAKNAAKVMNESLAQEK</sequence>
<keyword evidence="7" id="KW-1185">Reference proteome</keyword>
<comment type="similarity">
    <text evidence="1">Belongs to the bacterial solute-binding protein 1 family.</text>
</comment>
<dbReference type="SUPFAM" id="SSF53850">
    <property type="entry name" value="Periplasmic binding protein-like II"/>
    <property type="match status" value="1"/>
</dbReference>
<dbReference type="Pfam" id="PF01547">
    <property type="entry name" value="SBP_bac_1"/>
    <property type="match status" value="1"/>
</dbReference>
<feature type="signal peptide" evidence="5">
    <location>
        <begin position="1"/>
        <end position="20"/>
    </location>
</feature>